<dbReference type="RefSeq" id="WP_053592809.1">
    <property type="nucleotide sequence ID" value="NZ_CP067341.1"/>
</dbReference>
<dbReference type="InterPro" id="IPR029787">
    <property type="entry name" value="Nucleotide_cyclase"/>
</dbReference>
<dbReference type="InterPro" id="IPR043128">
    <property type="entry name" value="Rev_trsase/Diguanyl_cyclase"/>
</dbReference>
<feature type="domain" description="GGDEF" evidence="2">
    <location>
        <begin position="163"/>
        <end position="287"/>
    </location>
</feature>
<name>A0ABX7AXH1_9BACI</name>
<feature type="transmembrane region" description="Helical" evidence="1">
    <location>
        <begin position="36"/>
        <end position="52"/>
    </location>
</feature>
<feature type="transmembrane region" description="Helical" evidence="1">
    <location>
        <begin position="59"/>
        <end position="78"/>
    </location>
</feature>
<keyword evidence="1" id="KW-0812">Transmembrane</keyword>
<dbReference type="NCBIfam" id="TIGR00254">
    <property type="entry name" value="GGDEF"/>
    <property type="match status" value="1"/>
</dbReference>
<gene>
    <name evidence="3" type="ORF">FJQ98_12160</name>
</gene>
<proteinExistence type="predicted"/>
<evidence type="ECO:0000313" key="4">
    <source>
        <dbReference type="Proteomes" id="UP000596049"/>
    </source>
</evidence>
<evidence type="ECO:0000259" key="2">
    <source>
        <dbReference type="PROSITE" id="PS50887"/>
    </source>
</evidence>
<dbReference type="Proteomes" id="UP000596049">
    <property type="component" value="Chromosome"/>
</dbReference>
<sequence>MRTTMNWNSAIFFYGTVLLLLLQIPSYYLLHRDVESLLLYIFLIILVILTLWRGTVLGLISSLLFIFISGSTLLYIGMSKNTVFFSASFSMQLFFVYGVVQLLLILSAGKVHDLLFEQANYLKQLQQDIKSYVAIDVETGFDNETRMRISVNEEMRRSDRHKHTFVFIVLRLENYEQFKKLYGTKEAQHLWQQLAQKIQQTVRQTDKKFRFRENQIGLLLIDTTDEHIEVIFDKLDQALKNHQLLNEKWITLSYKTSYFTYSPLLEQSFDELLTELEREMKTSALQI</sequence>
<feature type="transmembrane region" description="Helical" evidence="1">
    <location>
        <begin position="12"/>
        <end position="30"/>
    </location>
</feature>
<dbReference type="SUPFAM" id="SSF55073">
    <property type="entry name" value="Nucleotide cyclase"/>
    <property type="match status" value="1"/>
</dbReference>
<dbReference type="InterPro" id="IPR000160">
    <property type="entry name" value="GGDEF_dom"/>
</dbReference>
<dbReference type="EMBL" id="CP067341">
    <property type="protein sequence ID" value="QQP14685.1"/>
    <property type="molecule type" value="Genomic_DNA"/>
</dbReference>
<keyword evidence="4" id="KW-1185">Reference proteome</keyword>
<dbReference type="SMART" id="SM00267">
    <property type="entry name" value="GGDEF"/>
    <property type="match status" value="1"/>
</dbReference>
<organism evidence="3 4">
    <name type="scientific">Lysinibacillus agricola</name>
    <dbReference type="NCBI Taxonomy" id="2590012"/>
    <lineage>
        <taxon>Bacteria</taxon>
        <taxon>Bacillati</taxon>
        <taxon>Bacillota</taxon>
        <taxon>Bacilli</taxon>
        <taxon>Bacillales</taxon>
        <taxon>Bacillaceae</taxon>
        <taxon>Lysinibacillus</taxon>
    </lineage>
</organism>
<protein>
    <submittedName>
        <fullName evidence="3">Diguanylate cyclase</fullName>
    </submittedName>
</protein>
<reference evidence="3 4" key="1">
    <citation type="submission" date="2020-01" db="EMBL/GenBank/DDBJ databases">
        <authorList>
            <person name="Liu G."/>
            <person name="Liu B."/>
        </authorList>
    </citation>
    <scope>NUCLEOTIDE SEQUENCE [LARGE SCALE GENOMIC DNA]</scope>
    <source>
        <strain evidence="3 4">FJAT-51161</strain>
    </source>
</reference>
<dbReference type="PROSITE" id="PS50887">
    <property type="entry name" value="GGDEF"/>
    <property type="match status" value="1"/>
</dbReference>
<dbReference type="Pfam" id="PF00990">
    <property type="entry name" value="GGDEF"/>
    <property type="match status" value="1"/>
</dbReference>
<dbReference type="Gene3D" id="3.30.70.270">
    <property type="match status" value="1"/>
</dbReference>
<evidence type="ECO:0000313" key="3">
    <source>
        <dbReference type="EMBL" id="QQP14685.1"/>
    </source>
</evidence>
<evidence type="ECO:0000256" key="1">
    <source>
        <dbReference type="SAM" id="Phobius"/>
    </source>
</evidence>
<keyword evidence="1" id="KW-1133">Transmembrane helix</keyword>
<feature type="transmembrane region" description="Helical" evidence="1">
    <location>
        <begin position="84"/>
        <end position="106"/>
    </location>
</feature>
<keyword evidence="1" id="KW-0472">Membrane</keyword>
<accession>A0ABX7AXH1</accession>